<comment type="similarity">
    <text evidence="1">Belongs to the peptidase C1 family.</text>
</comment>
<evidence type="ECO:0000313" key="4">
    <source>
        <dbReference type="EMBL" id="GHP11265.1"/>
    </source>
</evidence>
<evidence type="ECO:0000313" key="5">
    <source>
        <dbReference type="Proteomes" id="UP000660262"/>
    </source>
</evidence>
<dbReference type="OrthoDB" id="10253408at2759"/>
<dbReference type="EMBL" id="BNJQ01000033">
    <property type="protein sequence ID" value="GHP11265.1"/>
    <property type="molecule type" value="Genomic_DNA"/>
</dbReference>
<dbReference type="PANTHER" id="PTHR12411">
    <property type="entry name" value="CYSTEINE PROTEASE FAMILY C1-RELATED"/>
    <property type="match status" value="1"/>
</dbReference>
<dbReference type="AlphaFoldDB" id="A0A830HXC5"/>
<dbReference type="CDD" id="cd02248">
    <property type="entry name" value="Peptidase_C1A"/>
    <property type="match status" value="1"/>
</dbReference>
<keyword evidence="5" id="KW-1185">Reference proteome</keyword>
<dbReference type="Pfam" id="PF00112">
    <property type="entry name" value="Peptidase_C1"/>
    <property type="match status" value="1"/>
</dbReference>
<evidence type="ECO:0000256" key="1">
    <source>
        <dbReference type="ARBA" id="ARBA00008455"/>
    </source>
</evidence>
<gene>
    <name evidence="4" type="ORF">PPROV_000999300</name>
</gene>
<proteinExistence type="inferred from homology"/>
<protein>
    <recommendedName>
        <fullName evidence="3">Peptidase C1A papain C-terminal domain-containing protein</fullName>
    </recommendedName>
</protein>
<dbReference type="InterPro" id="IPR039417">
    <property type="entry name" value="Peptidase_C1A_papain-like"/>
</dbReference>
<evidence type="ECO:0000256" key="2">
    <source>
        <dbReference type="ARBA" id="ARBA00023157"/>
    </source>
</evidence>
<dbReference type="PROSITE" id="PS00640">
    <property type="entry name" value="THIOL_PROTEASE_ASN"/>
    <property type="match status" value="1"/>
</dbReference>
<comment type="caution">
    <text evidence="4">The sequence shown here is derived from an EMBL/GenBank/DDBJ whole genome shotgun (WGS) entry which is preliminary data.</text>
</comment>
<dbReference type="InterPro" id="IPR025661">
    <property type="entry name" value="Pept_asp_AS"/>
</dbReference>
<dbReference type="Gene3D" id="3.90.70.10">
    <property type="entry name" value="Cysteine proteinases"/>
    <property type="match status" value="1"/>
</dbReference>
<dbReference type="SMART" id="SM00645">
    <property type="entry name" value="Pept_C1"/>
    <property type="match status" value="1"/>
</dbReference>
<keyword evidence="2" id="KW-1015">Disulfide bond</keyword>
<dbReference type="Proteomes" id="UP000660262">
    <property type="component" value="Unassembled WGS sequence"/>
</dbReference>
<dbReference type="InterPro" id="IPR025660">
    <property type="entry name" value="Pept_his_AS"/>
</dbReference>
<dbReference type="InterPro" id="IPR000668">
    <property type="entry name" value="Peptidase_C1A_C"/>
</dbReference>
<dbReference type="GO" id="GO:0008234">
    <property type="term" value="F:cysteine-type peptidase activity"/>
    <property type="evidence" value="ECO:0007669"/>
    <property type="project" value="InterPro"/>
</dbReference>
<feature type="domain" description="Peptidase C1A papain C-terminal" evidence="3">
    <location>
        <begin position="2"/>
        <end position="146"/>
    </location>
</feature>
<sequence length="150" mass="16203">MEYIESTGYLDTEESYPYEGFGGQCKADGSKAGARVANFTIVSNNEAQMQAALVNAGPLSIGINAAWMQTYTRGVSCPFLCSPKGLDHGVLIVGYGKESFSLTRLHELPYWTIKNSWGPMWGESGYIKVCRGRGSCGLNEMVVSVEAAKA</sequence>
<dbReference type="SUPFAM" id="SSF54001">
    <property type="entry name" value="Cysteine proteinases"/>
    <property type="match status" value="1"/>
</dbReference>
<dbReference type="GO" id="GO:0006508">
    <property type="term" value="P:proteolysis"/>
    <property type="evidence" value="ECO:0007669"/>
    <property type="project" value="InterPro"/>
</dbReference>
<dbReference type="InterPro" id="IPR013128">
    <property type="entry name" value="Peptidase_C1A"/>
</dbReference>
<evidence type="ECO:0000259" key="3">
    <source>
        <dbReference type="SMART" id="SM00645"/>
    </source>
</evidence>
<organism evidence="4 5">
    <name type="scientific">Pycnococcus provasolii</name>
    <dbReference type="NCBI Taxonomy" id="41880"/>
    <lineage>
        <taxon>Eukaryota</taxon>
        <taxon>Viridiplantae</taxon>
        <taxon>Chlorophyta</taxon>
        <taxon>Pseudoscourfieldiophyceae</taxon>
        <taxon>Pseudoscourfieldiales</taxon>
        <taxon>Pycnococcaceae</taxon>
        <taxon>Pycnococcus</taxon>
    </lineage>
</organism>
<name>A0A830HXC5_9CHLO</name>
<reference evidence="4" key="1">
    <citation type="submission" date="2020-10" db="EMBL/GenBank/DDBJ databases">
        <title>Unveiling of a novel bifunctional photoreceptor, Dualchrome1, isolated from a cosmopolitan green alga.</title>
        <authorList>
            <person name="Suzuki S."/>
            <person name="Kawachi M."/>
        </authorList>
    </citation>
    <scope>NUCLEOTIDE SEQUENCE</scope>
    <source>
        <strain evidence="4">NIES 2893</strain>
    </source>
</reference>
<dbReference type="InterPro" id="IPR038765">
    <property type="entry name" value="Papain-like_cys_pep_sf"/>
</dbReference>
<dbReference type="PROSITE" id="PS00639">
    <property type="entry name" value="THIOL_PROTEASE_HIS"/>
    <property type="match status" value="1"/>
</dbReference>
<accession>A0A830HXC5</accession>